<gene>
    <name evidence="1" type="ORF">P6N53_13630</name>
</gene>
<dbReference type="Proteomes" id="UP001172911">
    <property type="component" value="Unassembled WGS sequence"/>
</dbReference>
<dbReference type="PANTHER" id="PTHR32432">
    <property type="entry name" value="CELL DIVISION PROTEIN FTSA-RELATED"/>
    <property type="match status" value="1"/>
</dbReference>
<dbReference type="SUPFAM" id="SSF53067">
    <property type="entry name" value="Actin-like ATPase domain"/>
    <property type="match status" value="1"/>
</dbReference>
<keyword evidence="2" id="KW-1185">Reference proteome</keyword>
<dbReference type="InterPro" id="IPR009377">
    <property type="entry name" value="EutA"/>
</dbReference>
<reference evidence="1" key="1">
    <citation type="journal article" date="2023" name="J. Hazard. Mater.">
        <title>Anaerobic biodegradation of pyrene and benzo[a]pyrene by a new sulfate-reducing Desulforamulus aquiferis strain DSA.</title>
        <authorList>
            <person name="Zhang Z."/>
            <person name="Sun J."/>
            <person name="Gong X."/>
            <person name="Wang C."/>
            <person name="Wang H."/>
        </authorList>
    </citation>
    <scope>NUCLEOTIDE SEQUENCE</scope>
    <source>
        <strain evidence="1">DSA</strain>
    </source>
</reference>
<dbReference type="Pfam" id="PF06277">
    <property type="entry name" value="EutA"/>
    <property type="match status" value="1"/>
</dbReference>
<protein>
    <submittedName>
        <fullName evidence="1">Ethanolamine ammonia-lyase reactivating factor EutA</fullName>
    </submittedName>
</protein>
<comment type="caution">
    <text evidence="1">The sequence shown here is derived from an EMBL/GenBank/DDBJ whole genome shotgun (WGS) entry which is preliminary data.</text>
</comment>
<dbReference type="EMBL" id="JARPTC010000020">
    <property type="protein sequence ID" value="MDO7788267.1"/>
    <property type="molecule type" value="Genomic_DNA"/>
</dbReference>
<dbReference type="Gene3D" id="3.30.420.40">
    <property type="match status" value="1"/>
</dbReference>
<name>A0AAW7ZEX6_9FIRM</name>
<reference evidence="1" key="2">
    <citation type="submission" date="2023-03" db="EMBL/GenBank/DDBJ databases">
        <authorList>
            <person name="Zhang Z."/>
        </authorList>
    </citation>
    <scope>NUCLEOTIDE SEQUENCE</scope>
    <source>
        <strain evidence="1">DSA</strain>
    </source>
</reference>
<dbReference type="RefSeq" id="WP_304544050.1">
    <property type="nucleotide sequence ID" value="NZ_JARPTC010000020.1"/>
</dbReference>
<dbReference type="PANTHER" id="PTHR32432:SF13">
    <property type="entry name" value="ETHANOLAMINE AMMONIA-LYASE REACTIVASE EUTA"/>
    <property type="match status" value="1"/>
</dbReference>
<dbReference type="PIRSF" id="PIRSF012293">
    <property type="entry name" value="EutA"/>
    <property type="match status" value="1"/>
</dbReference>
<accession>A0AAW7ZEX6</accession>
<evidence type="ECO:0000313" key="2">
    <source>
        <dbReference type="Proteomes" id="UP001172911"/>
    </source>
</evidence>
<organism evidence="1 2">
    <name type="scientific">Desulforamulus aquiferis</name>
    <dbReference type="NCBI Taxonomy" id="1397668"/>
    <lineage>
        <taxon>Bacteria</taxon>
        <taxon>Bacillati</taxon>
        <taxon>Bacillota</taxon>
        <taxon>Clostridia</taxon>
        <taxon>Eubacteriales</taxon>
        <taxon>Peptococcaceae</taxon>
        <taxon>Desulforamulus</taxon>
    </lineage>
</organism>
<evidence type="ECO:0000313" key="1">
    <source>
        <dbReference type="EMBL" id="MDO7788267.1"/>
    </source>
</evidence>
<sequence length="488" mass="52588">MNSTNRDVEKIVSVGIDVGTTTTQIVVSRIQVCNTAPGSMVPRMSIIGKEVLYRSNIHFTPLLSRELINAQGVKGIIDKEFHKAGIKPQEIDTGAVIITGETAKKENARSLLDALAGYAGNFVVATAGPLLESVLAGRGAGAAAISSELHRVVLNIDVGGGTSNLAVFKEGKAIDSTCINIGGRLIELDPKRDCIKYLAPAARIVLEESGQHWQIGQRPSIEQLRFIVVQMAKAIKNLLNPGILPAISKRILMGPLLRHQYPIHLVSFSGGVADFVYSGDEATIVQDFNKYGDIGPLLGLALREAFNDEQWQLIRPRETIRATVIGAGTHSMNLSGSTIDISPELLPLRNIPVVKPFAQEVPLNLIEFSNILKAQLSAYDSDGFKEPVAIAMKGPGGMGFKRIQEIASEIVQVTKEYLESQPLILILEEDCGKVLGQTLRVLTGGKCGVICLDQITADDGDYIDIGVPIMDGATVPVVIKTLIFENRD</sequence>
<dbReference type="AlphaFoldDB" id="A0AAW7ZEX6"/>
<dbReference type="InterPro" id="IPR043129">
    <property type="entry name" value="ATPase_NBD"/>
</dbReference>
<proteinExistence type="predicted"/>
<dbReference type="InterPro" id="IPR050696">
    <property type="entry name" value="FtsA/MreB"/>
</dbReference>